<reference evidence="1 2" key="1">
    <citation type="submission" date="2018-04" db="EMBL/GenBank/DDBJ databases">
        <title>Genomic Encyclopedia of Archaeal and Bacterial Type Strains, Phase II (KMG-II): from individual species to whole genera.</title>
        <authorList>
            <person name="Goeker M."/>
        </authorList>
    </citation>
    <scope>NUCLEOTIDE SEQUENCE [LARGE SCALE GENOMIC DNA]</scope>
    <source>
        <strain evidence="1 2">DSM 25731</strain>
    </source>
</reference>
<keyword evidence="2" id="KW-1185">Reference proteome</keyword>
<proteinExistence type="predicted"/>
<dbReference type="AlphaFoldDB" id="A0A2T6C6N0"/>
<dbReference type="Proteomes" id="UP000244090">
    <property type="component" value="Unassembled WGS sequence"/>
</dbReference>
<gene>
    <name evidence="1" type="ORF">C8N46_101591</name>
</gene>
<dbReference type="EMBL" id="QBKT01000001">
    <property type="protein sequence ID" value="PTX63981.1"/>
    <property type="molecule type" value="Genomic_DNA"/>
</dbReference>
<dbReference type="OrthoDB" id="1450004at2"/>
<name>A0A2T6C6N0_9FLAO</name>
<evidence type="ECO:0000313" key="1">
    <source>
        <dbReference type="EMBL" id="PTX63981.1"/>
    </source>
</evidence>
<comment type="caution">
    <text evidence="1">The sequence shown here is derived from an EMBL/GenBank/DDBJ whole genome shotgun (WGS) entry which is preliminary data.</text>
</comment>
<sequence>MTLKYLHINEKHHKKQLIISHQQVIILKNFLTELIKSEVLVMNTNLGLEIYYESNYDCTKIIKDTFAIVACKKCKAEDKYRFFSFQSEVEIQHFMNVSMQKLAKMPLFSSYTKSLLAQLNAQFETNRKLIGRLLEIWNEVSNNMRYKGLDLRKIQNFRDNFQTVYIHNVENDVLKTLLIEMLEKKHLN</sequence>
<dbReference type="RefSeq" id="WP_108113333.1">
    <property type="nucleotide sequence ID" value="NZ_QBKT01000001.1"/>
</dbReference>
<evidence type="ECO:0000313" key="2">
    <source>
        <dbReference type="Proteomes" id="UP000244090"/>
    </source>
</evidence>
<accession>A0A2T6C6N0</accession>
<organism evidence="1 2">
    <name type="scientific">Kordia periserrulae</name>
    <dbReference type="NCBI Taxonomy" id="701523"/>
    <lineage>
        <taxon>Bacteria</taxon>
        <taxon>Pseudomonadati</taxon>
        <taxon>Bacteroidota</taxon>
        <taxon>Flavobacteriia</taxon>
        <taxon>Flavobacteriales</taxon>
        <taxon>Flavobacteriaceae</taxon>
        <taxon>Kordia</taxon>
    </lineage>
</organism>
<protein>
    <submittedName>
        <fullName evidence="1">Uncharacterized protein</fullName>
    </submittedName>
</protein>